<evidence type="ECO:0000256" key="2">
    <source>
        <dbReference type="ARBA" id="ARBA00022679"/>
    </source>
</evidence>
<reference evidence="4" key="1">
    <citation type="submission" date="2017-08" db="EMBL/GenBank/DDBJ databases">
        <title>A dynamic microbial community with high functional redundancy inhabits the cold, oxic subseafloor aquifer.</title>
        <authorList>
            <person name="Tully B.J."/>
            <person name="Wheat C.G."/>
            <person name="Glazer B.T."/>
            <person name="Huber J.A."/>
        </authorList>
    </citation>
    <scope>NUCLEOTIDE SEQUENCE [LARGE SCALE GENOMIC DNA]</scope>
</reference>
<protein>
    <recommendedName>
        <fullName evidence="5">Lipopolysaccharide heptosyltransferase I</fullName>
    </recommendedName>
</protein>
<dbReference type="InterPro" id="IPR002201">
    <property type="entry name" value="Glyco_trans_9"/>
</dbReference>
<evidence type="ECO:0000313" key="3">
    <source>
        <dbReference type="EMBL" id="PCI78140.1"/>
    </source>
</evidence>
<dbReference type="EMBL" id="NVUK01000008">
    <property type="protein sequence ID" value="PCI78140.1"/>
    <property type="molecule type" value="Genomic_DNA"/>
</dbReference>
<dbReference type="Proteomes" id="UP000218775">
    <property type="component" value="Unassembled WGS sequence"/>
</dbReference>
<dbReference type="GO" id="GO:0009244">
    <property type="term" value="P:lipopolysaccharide core region biosynthetic process"/>
    <property type="evidence" value="ECO:0007669"/>
    <property type="project" value="TreeGrafter"/>
</dbReference>
<accession>A0A2A4X6E6</accession>
<organism evidence="3 4">
    <name type="scientific">Aerophobetes bacterium</name>
    <dbReference type="NCBI Taxonomy" id="2030807"/>
    <lineage>
        <taxon>Bacteria</taxon>
        <taxon>Candidatus Aerophobota</taxon>
    </lineage>
</organism>
<dbReference type="SUPFAM" id="SSF53756">
    <property type="entry name" value="UDP-Glycosyltransferase/glycogen phosphorylase"/>
    <property type="match status" value="1"/>
</dbReference>
<dbReference type="CDD" id="cd03789">
    <property type="entry name" value="GT9_LPS_heptosyltransferase"/>
    <property type="match status" value="1"/>
</dbReference>
<dbReference type="PANTHER" id="PTHR30160">
    <property type="entry name" value="TETRAACYLDISACCHARIDE 4'-KINASE-RELATED"/>
    <property type="match status" value="1"/>
</dbReference>
<dbReference type="GO" id="GO:0005829">
    <property type="term" value="C:cytosol"/>
    <property type="evidence" value="ECO:0007669"/>
    <property type="project" value="TreeGrafter"/>
</dbReference>
<keyword evidence="1" id="KW-0328">Glycosyltransferase</keyword>
<comment type="caution">
    <text evidence="3">The sequence shown here is derived from an EMBL/GenBank/DDBJ whole genome shotgun (WGS) entry which is preliminary data.</text>
</comment>
<sequence>MKIMLVKLSSLGDILHAYAIPTYLKQLFPKCTITWACDTRFAGALKAHPHIDKVVGLSVAKLKSRKGRGKTFLGVIKSLLQVRKEKFDHIFDLQSNLKSGLLLSLMRGENKVGFTFKSSREWPASLFVNRRLTRKEGLHKSEELLDVVGRYFSSVETKTLPSPCFELTPDEQKVLDIFKKNKLISGRYSVMIAMGASRVNKQLSRDLWVQILNCLSNQYSIDFFCVWGSSSEEREVEKVQELTRGRVYKLSKMSIALWQGHMRLMHALIGLDSSALHLAATIDLPTFAFFGPTLPAPFNPKGSSHQFYQGSCPYSAVFEDSERCVHQKDCLTGACLKSAQLSHFEAKIQSWFKNEVLFPN</sequence>
<dbReference type="Gene3D" id="3.40.50.2000">
    <property type="entry name" value="Glycogen Phosphorylase B"/>
    <property type="match status" value="2"/>
</dbReference>
<keyword evidence="2" id="KW-0808">Transferase</keyword>
<gene>
    <name evidence="3" type="ORF">COB21_01345</name>
</gene>
<name>A0A2A4X6E6_UNCAE</name>
<dbReference type="Pfam" id="PF01075">
    <property type="entry name" value="Glyco_transf_9"/>
    <property type="match status" value="1"/>
</dbReference>
<dbReference type="InterPro" id="IPR051199">
    <property type="entry name" value="LPS_LOS_Heptosyltrfase"/>
</dbReference>
<proteinExistence type="predicted"/>
<dbReference type="PANTHER" id="PTHR30160:SF19">
    <property type="entry name" value="LIPOPOLYSACCHARIDE HEPTOSYLTRANSFERASE 1"/>
    <property type="match status" value="1"/>
</dbReference>
<dbReference type="GO" id="GO:0008713">
    <property type="term" value="F:ADP-heptose-lipopolysaccharide heptosyltransferase activity"/>
    <property type="evidence" value="ECO:0007669"/>
    <property type="project" value="TreeGrafter"/>
</dbReference>
<evidence type="ECO:0000256" key="1">
    <source>
        <dbReference type="ARBA" id="ARBA00022676"/>
    </source>
</evidence>
<dbReference type="AlphaFoldDB" id="A0A2A4X6E6"/>
<evidence type="ECO:0008006" key="5">
    <source>
        <dbReference type="Google" id="ProtNLM"/>
    </source>
</evidence>
<evidence type="ECO:0000313" key="4">
    <source>
        <dbReference type="Proteomes" id="UP000218775"/>
    </source>
</evidence>